<reference evidence="2 3" key="1">
    <citation type="journal article" date="2024" name="Nat. Commun.">
        <title>Phylogenomics reveals the evolutionary origins of lichenization in chlorophyte algae.</title>
        <authorList>
            <person name="Puginier C."/>
            <person name="Libourel C."/>
            <person name="Otte J."/>
            <person name="Skaloud P."/>
            <person name="Haon M."/>
            <person name="Grisel S."/>
            <person name="Petersen M."/>
            <person name="Berrin J.G."/>
            <person name="Delaux P.M."/>
            <person name="Dal Grande F."/>
            <person name="Keller J."/>
        </authorList>
    </citation>
    <scope>NUCLEOTIDE SEQUENCE [LARGE SCALE GENOMIC DNA]</scope>
    <source>
        <strain evidence="2 3">SAG 216-7</strain>
    </source>
</reference>
<evidence type="ECO:0000256" key="1">
    <source>
        <dbReference type="SAM" id="MobiDB-lite"/>
    </source>
</evidence>
<feature type="region of interest" description="Disordered" evidence="1">
    <location>
        <begin position="1"/>
        <end position="43"/>
    </location>
</feature>
<dbReference type="Gene3D" id="1.25.40.10">
    <property type="entry name" value="Tetratricopeptide repeat domain"/>
    <property type="match status" value="2"/>
</dbReference>
<evidence type="ECO:0000313" key="3">
    <source>
        <dbReference type="Proteomes" id="UP001491310"/>
    </source>
</evidence>
<accession>A0ABR2YNU8</accession>
<gene>
    <name evidence="2" type="ORF">WJX75_001235</name>
</gene>
<evidence type="ECO:0008006" key="4">
    <source>
        <dbReference type="Google" id="ProtNLM"/>
    </source>
</evidence>
<name>A0ABR2YNU8_9CHLO</name>
<evidence type="ECO:0000313" key="2">
    <source>
        <dbReference type="EMBL" id="KAK9908671.1"/>
    </source>
</evidence>
<comment type="caution">
    <text evidence="2">The sequence shown here is derived from an EMBL/GenBank/DDBJ whole genome shotgun (WGS) entry which is preliminary data.</text>
</comment>
<sequence length="452" mass="47660">MGFSNGRNREKRPAAPGSSDSALAALEGAEMLQQQSERKSGGAAIPGLQQAAVAYKESLRLAKDQPLPADRLHDANYGLGECMQRLAECILEACSALPDSELSAAVEADARSNAKILFRQSVDAYKKVKGEDGRVRVDACVNAANVLAAWADVEEVTGDLAAATQLLISAVEGYQRSLEQEEDSATWSNLADTLVKRAELLAAAGDAESCVGSVYGEAMAAYSKACSLCSSEDGDDLPGLLHNWGVGLHSLGTHDRNPALTASSLTEAAARLREAAAFNRGDPQPHNALADTLVARAESAASPTEALSCYNAALEEGYSAALRLNGRDPDGLVGTAEVNTALGRLAEQTGNREVAAQHYGEALRAYTLVLQRPESLGGLRERSDVRYNYACTCAQALAREAIPSHEVASAQQLVTGTLAGLLSAGTASREQIARDDDFKGVREQAWFAALLQ</sequence>
<protein>
    <recommendedName>
        <fullName evidence="4">TPR-like protein</fullName>
    </recommendedName>
</protein>
<dbReference type="EMBL" id="JALJOT010000007">
    <property type="protein sequence ID" value="KAK9908671.1"/>
    <property type="molecule type" value="Genomic_DNA"/>
</dbReference>
<keyword evidence="3" id="KW-1185">Reference proteome</keyword>
<organism evidence="2 3">
    <name type="scientific">Coccomyxa subellipsoidea</name>
    <dbReference type="NCBI Taxonomy" id="248742"/>
    <lineage>
        <taxon>Eukaryota</taxon>
        <taxon>Viridiplantae</taxon>
        <taxon>Chlorophyta</taxon>
        <taxon>core chlorophytes</taxon>
        <taxon>Trebouxiophyceae</taxon>
        <taxon>Trebouxiophyceae incertae sedis</taxon>
        <taxon>Coccomyxaceae</taxon>
        <taxon>Coccomyxa</taxon>
    </lineage>
</organism>
<dbReference type="Proteomes" id="UP001491310">
    <property type="component" value="Unassembled WGS sequence"/>
</dbReference>
<dbReference type="InterPro" id="IPR011990">
    <property type="entry name" value="TPR-like_helical_dom_sf"/>
</dbReference>
<proteinExistence type="predicted"/>
<dbReference type="SUPFAM" id="SSF48452">
    <property type="entry name" value="TPR-like"/>
    <property type="match status" value="1"/>
</dbReference>